<evidence type="ECO:0000313" key="2">
    <source>
        <dbReference type="EMBL" id="HED09456.1"/>
    </source>
</evidence>
<keyword evidence="1" id="KW-0472">Membrane</keyword>
<protein>
    <submittedName>
        <fullName evidence="2">Uncharacterized protein</fullName>
    </submittedName>
</protein>
<accession>A0A7V1LK23</accession>
<proteinExistence type="predicted"/>
<dbReference type="EMBL" id="DRLD01000059">
    <property type="protein sequence ID" value="HED09456.1"/>
    <property type="molecule type" value="Genomic_DNA"/>
</dbReference>
<gene>
    <name evidence="2" type="ORF">ENJ10_02105</name>
</gene>
<reference evidence="2" key="1">
    <citation type="journal article" date="2020" name="mSystems">
        <title>Genome- and Community-Level Interaction Insights into Carbon Utilization and Element Cycling Functions of Hydrothermarchaeota in Hydrothermal Sediment.</title>
        <authorList>
            <person name="Zhou Z."/>
            <person name="Liu Y."/>
            <person name="Xu W."/>
            <person name="Pan J."/>
            <person name="Luo Z.H."/>
            <person name="Li M."/>
        </authorList>
    </citation>
    <scope>NUCLEOTIDE SEQUENCE [LARGE SCALE GENOMIC DNA]</scope>
    <source>
        <strain evidence="2">HyVt-456</strain>
    </source>
</reference>
<dbReference type="AlphaFoldDB" id="A0A7V1LK23"/>
<feature type="transmembrane region" description="Helical" evidence="1">
    <location>
        <begin position="300"/>
        <end position="320"/>
    </location>
</feature>
<name>A0A7V1LK23_CALAY</name>
<feature type="transmembrane region" description="Helical" evidence="1">
    <location>
        <begin position="146"/>
        <end position="167"/>
    </location>
</feature>
<feature type="transmembrane region" description="Helical" evidence="1">
    <location>
        <begin position="211"/>
        <end position="232"/>
    </location>
</feature>
<keyword evidence="1" id="KW-1133">Transmembrane helix</keyword>
<feature type="transmembrane region" description="Helical" evidence="1">
    <location>
        <begin position="275"/>
        <end position="294"/>
    </location>
</feature>
<feature type="transmembrane region" description="Helical" evidence="1">
    <location>
        <begin position="74"/>
        <end position="95"/>
    </location>
</feature>
<feature type="transmembrane region" description="Helical" evidence="1">
    <location>
        <begin position="41"/>
        <end position="62"/>
    </location>
</feature>
<sequence>MFFYPPVEQISALQYLYLSSYALLFVLTVKTIPLSIANKQLTVLFALAFGYNTLSTVLFIFLSWFLDSNLQNSLYLLNFSTMSCVISLVVFYLFLYTLFPKKESKRLLLGAFVLTAVVFFVAYYQVDFFADFVEMGEAFIYEQVNSVAIGSYYLQILNLMFFIFIWYNYFQGQFIFSEYLTSVLALFFLLILNEIYQLYYITELMITFDNALFINLIINLGLIFIWILRLNYLTSPGLRESEHYVLNYRILGKFMEKPHRTLWDRILVKMGKQKVITGSVFLFILVSIPILFLGSTTKLSRINIIILVAFMALVLIMGIINTQKRWYKTIGHLIHKEKNKSQ</sequence>
<dbReference type="Proteomes" id="UP000886005">
    <property type="component" value="Unassembled WGS sequence"/>
</dbReference>
<organism evidence="2">
    <name type="scientific">Caldithrix abyssi</name>
    <dbReference type="NCBI Taxonomy" id="187145"/>
    <lineage>
        <taxon>Bacteria</taxon>
        <taxon>Pseudomonadati</taxon>
        <taxon>Calditrichota</taxon>
        <taxon>Calditrichia</taxon>
        <taxon>Calditrichales</taxon>
        <taxon>Calditrichaceae</taxon>
        <taxon>Caldithrix</taxon>
    </lineage>
</organism>
<feature type="transmembrane region" description="Helical" evidence="1">
    <location>
        <begin position="12"/>
        <end position="29"/>
    </location>
</feature>
<evidence type="ECO:0000256" key="1">
    <source>
        <dbReference type="SAM" id="Phobius"/>
    </source>
</evidence>
<feature type="transmembrane region" description="Helical" evidence="1">
    <location>
        <begin position="179"/>
        <end position="199"/>
    </location>
</feature>
<feature type="transmembrane region" description="Helical" evidence="1">
    <location>
        <begin position="107"/>
        <end position="126"/>
    </location>
</feature>
<comment type="caution">
    <text evidence="2">The sequence shown here is derived from an EMBL/GenBank/DDBJ whole genome shotgun (WGS) entry which is preliminary data.</text>
</comment>
<keyword evidence="1" id="KW-0812">Transmembrane</keyword>